<sequence>MQPLVICTIDGVLSDNTNRFHLMKEGSIIEYNERHERDEAIIASIRMLKGFQRTGCDILIVDDRPAEYMEQTESWLKEYGVFFDYLYLPSPKQSGRSFKMKAVKEHLNENGGQIIAVLCTERQDEHDFRNHPHRPTVYTVSRGAM</sequence>
<dbReference type="Gene3D" id="3.40.50.1000">
    <property type="entry name" value="HAD superfamily/HAD-like"/>
    <property type="match status" value="1"/>
</dbReference>
<dbReference type="OrthoDB" id="6626216at2"/>
<dbReference type="SUPFAM" id="SSF56784">
    <property type="entry name" value="HAD-like"/>
    <property type="match status" value="1"/>
</dbReference>
<keyword evidence="1" id="KW-0479">Metal-binding</keyword>
<dbReference type="PATRIC" id="fig|880157.4.peg.2218"/>
<accession>A0A0J5FT75</accession>
<gene>
    <name evidence="2" type="ORF">AB204_10480</name>
</gene>
<comment type="caution">
    <text evidence="2">The sequence shown here is derived from an EMBL/GenBank/DDBJ whole genome shotgun (WGS) entry which is preliminary data.</text>
</comment>
<organism evidence="2 3">
    <name type="scientific">Xenorhabdus khoisanae</name>
    <dbReference type="NCBI Taxonomy" id="880157"/>
    <lineage>
        <taxon>Bacteria</taxon>
        <taxon>Pseudomonadati</taxon>
        <taxon>Pseudomonadota</taxon>
        <taxon>Gammaproteobacteria</taxon>
        <taxon>Enterobacterales</taxon>
        <taxon>Morganellaceae</taxon>
        <taxon>Xenorhabdus</taxon>
    </lineage>
</organism>
<dbReference type="InterPro" id="IPR023214">
    <property type="entry name" value="HAD_sf"/>
</dbReference>
<reference evidence="2 3" key="1">
    <citation type="submission" date="2015-06" db="EMBL/GenBank/DDBJ databases">
        <title>Draft Whole-Genome Sequence of the Entomopathogenic Bacterium Xenorhabdus khoisanae.</title>
        <authorList>
            <person name="Naidoo S."/>
            <person name="Featherston J."/>
            <person name="Gray V.M."/>
        </authorList>
    </citation>
    <scope>NUCLEOTIDE SEQUENCE [LARGE SCALE GENOMIC DNA]</scope>
    <source>
        <strain evidence="2 3">MCB</strain>
    </source>
</reference>
<dbReference type="EMBL" id="LFCV01000064">
    <property type="protein sequence ID" value="KMJ45117.1"/>
    <property type="molecule type" value="Genomic_DNA"/>
</dbReference>
<keyword evidence="3" id="KW-1185">Reference proteome</keyword>
<dbReference type="STRING" id="880157.AB204_10480"/>
<evidence type="ECO:0000313" key="2">
    <source>
        <dbReference type="EMBL" id="KMJ45117.1"/>
    </source>
</evidence>
<evidence type="ECO:0000313" key="3">
    <source>
        <dbReference type="Proteomes" id="UP000036277"/>
    </source>
</evidence>
<dbReference type="RefSeq" id="WP_047766465.1">
    <property type="nucleotide sequence ID" value="NZ_CAWMBG010000064.1"/>
</dbReference>
<protein>
    <recommendedName>
        <fullName evidence="4">Polynucleotide kinase</fullName>
    </recommendedName>
</protein>
<name>A0A0J5FT75_9GAMM</name>
<evidence type="ECO:0000256" key="1">
    <source>
        <dbReference type="ARBA" id="ARBA00022723"/>
    </source>
</evidence>
<dbReference type="InterPro" id="IPR036412">
    <property type="entry name" value="HAD-like_sf"/>
</dbReference>
<dbReference type="AlphaFoldDB" id="A0A0J5FT75"/>
<dbReference type="Proteomes" id="UP000036277">
    <property type="component" value="Unassembled WGS sequence"/>
</dbReference>
<evidence type="ECO:0008006" key="4">
    <source>
        <dbReference type="Google" id="ProtNLM"/>
    </source>
</evidence>
<proteinExistence type="predicted"/>
<dbReference type="GO" id="GO:0046872">
    <property type="term" value="F:metal ion binding"/>
    <property type="evidence" value="ECO:0007669"/>
    <property type="project" value="UniProtKB-KW"/>
</dbReference>